<feature type="domain" description="DUF7042" evidence="2">
    <location>
        <begin position="156"/>
        <end position="283"/>
    </location>
</feature>
<dbReference type="Pfam" id="PF23070">
    <property type="entry name" value="DUF7043"/>
    <property type="match status" value="1"/>
</dbReference>
<evidence type="ECO:0000259" key="5">
    <source>
        <dbReference type="Pfam" id="PF23073"/>
    </source>
</evidence>
<evidence type="ECO:0000313" key="7">
    <source>
        <dbReference type="Proteomes" id="UP001487740"/>
    </source>
</evidence>
<dbReference type="Proteomes" id="UP001487740">
    <property type="component" value="Unassembled WGS sequence"/>
</dbReference>
<comment type="caution">
    <text evidence="6">The sequence shown here is derived from an EMBL/GenBank/DDBJ whole genome shotgun (WGS) entry which is preliminary data.</text>
</comment>
<name>A0AAW0T332_SCYPA</name>
<dbReference type="Pfam" id="PF23069">
    <property type="entry name" value="DUF7042"/>
    <property type="match status" value="1"/>
</dbReference>
<keyword evidence="7" id="KW-1185">Reference proteome</keyword>
<dbReference type="Pfam" id="PF23073">
    <property type="entry name" value="DUF7045"/>
    <property type="match status" value="1"/>
</dbReference>
<evidence type="ECO:0000259" key="4">
    <source>
        <dbReference type="Pfam" id="PF23071"/>
    </source>
</evidence>
<evidence type="ECO:0000256" key="1">
    <source>
        <dbReference type="SAM" id="MobiDB-lite"/>
    </source>
</evidence>
<dbReference type="InterPro" id="IPR055472">
    <property type="entry name" value="DUF7044"/>
</dbReference>
<feature type="domain" description="DUF7044" evidence="4">
    <location>
        <begin position="28"/>
        <end position="128"/>
    </location>
</feature>
<proteinExistence type="predicted"/>
<protein>
    <submittedName>
        <fullName evidence="6">Uncharacterized protein</fullName>
    </submittedName>
</protein>
<dbReference type="PANTHER" id="PTHR22255:SF4">
    <property type="entry name" value="CATION-INDEPENDENT MANNOSE-6-PHOSPHATE RECEPTOR"/>
    <property type="match status" value="1"/>
</dbReference>
<gene>
    <name evidence="6" type="ORF">O3P69_018635</name>
</gene>
<feature type="domain" description="DUF7043" evidence="3">
    <location>
        <begin position="319"/>
        <end position="377"/>
    </location>
</feature>
<sequence length="582" mass="65431">MFPVRHHSSNTMKSLVVFTVFFHYVAGVCYFPVEYQGIFATQSSVSSLSQGTMHQYSQVTILPDAIPVWGVCHTKFENNVILRDSTGGEDCYRCFHVSLHSGNVIQIYTEGLNKCYSSETAALLTCPTLHAIKTRRVSEIMLYKSRSFTQDGLIDRVFCPINGRFHFTYDVNDGTESSVECPEPSSELSNCPRGSELQLRFRRCSFGELNMSLRCLGDWRGHDGQRYLALWDPAVTTHNQPRYRCAMYSVDPATQKVYLSFSIDATCTNHLHGPWDGYETMELFPLTPPSPPSVVLTTACDFPRWTEGAWQHLLIDARELFALYSTNQCGEDEFTCIWIKKRAVNVIEYQMGVSPSKVYNASRICSDDVFRGQTWKTQGRLSPENLSGCPITGEYTGVIPDATELCARLSSDCSDPQHMHYTVSSCRNATEVYEERDYRCLGQWSEGGVMYTFTHRRDVDTYECFAGVVVNPNEIFIIEAGTSCQRGLQPLAHGMKLVRQATCSEIQARMTSTPPPEDPSSRPSWWPPTTKNPWVKKNKQTPLPEWNNEIPRAAHSSGSDAPHSLVTSLLAAPLLILLLAAS</sequence>
<dbReference type="EMBL" id="JARAKH010000040">
    <property type="protein sequence ID" value="KAK8381653.1"/>
    <property type="molecule type" value="Genomic_DNA"/>
</dbReference>
<dbReference type="AlphaFoldDB" id="A0AAW0T332"/>
<evidence type="ECO:0000313" key="6">
    <source>
        <dbReference type="EMBL" id="KAK8381653.1"/>
    </source>
</evidence>
<feature type="domain" description="DUF7045" evidence="5">
    <location>
        <begin position="389"/>
        <end position="489"/>
    </location>
</feature>
<dbReference type="PANTHER" id="PTHR22255">
    <property type="entry name" value="LP06548P"/>
    <property type="match status" value="1"/>
</dbReference>
<evidence type="ECO:0000259" key="3">
    <source>
        <dbReference type="Pfam" id="PF23070"/>
    </source>
</evidence>
<reference evidence="6 7" key="1">
    <citation type="submission" date="2023-03" db="EMBL/GenBank/DDBJ databases">
        <title>High-quality genome of Scylla paramamosain provides insights in environmental adaptation.</title>
        <authorList>
            <person name="Zhang L."/>
        </authorList>
    </citation>
    <scope>NUCLEOTIDE SEQUENCE [LARGE SCALE GENOMIC DNA]</scope>
    <source>
        <strain evidence="6">LZ_2023a</strain>
        <tissue evidence="6">Muscle</tissue>
    </source>
</reference>
<accession>A0AAW0T332</accession>
<organism evidence="6 7">
    <name type="scientific">Scylla paramamosain</name>
    <name type="common">Mud crab</name>
    <dbReference type="NCBI Taxonomy" id="85552"/>
    <lineage>
        <taxon>Eukaryota</taxon>
        <taxon>Metazoa</taxon>
        <taxon>Ecdysozoa</taxon>
        <taxon>Arthropoda</taxon>
        <taxon>Crustacea</taxon>
        <taxon>Multicrustacea</taxon>
        <taxon>Malacostraca</taxon>
        <taxon>Eumalacostraca</taxon>
        <taxon>Eucarida</taxon>
        <taxon>Decapoda</taxon>
        <taxon>Pleocyemata</taxon>
        <taxon>Brachyura</taxon>
        <taxon>Eubrachyura</taxon>
        <taxon>Portunoidea</taxon>
        <taxon>Portunidae</taxon>
        <taxon>Portuninae</taxon>
        <taxon>Scylla</taxon>
    </lineage>
</organism>
<evidence type="ECO:0000259" key="2">
    <source>
        <dbReference type="Pfam" id="PF23069"/>
    </source>
</evidence>
<dbReference type="InterPro" id="IPR055471">
    <property type="entry name" value="DUF7043"/>
</dbReference>
<feature type="region of interest" description="Disordered" evidence="1">
    <location>
        <begin position="509"/>
        <end position="562"/>
    </location>
</feature>
<dbReference type="InterPro" id="IPR055473">
    <property type="entry name" value="DUF7045"/>
</dbReference>
<dbReference type="Pfam" id="PF23071">
    <property type="entry name" value="DUF7044"/>
    <property type="match status" value="1"/>
</dbReference>
<dbReference type="InterPro" id="IPR055470">
    <property type="entry name" value="DUF7042"/>
</dbReference>